<keyword evidence="5" id="KW-0448">Lipopolysaccharide biosynthesis</keyword>
<evidence type="ECO:0000256" key="5">
    <source>
        <dbReference type="ARBA" id="ARBA00022985"/>
    </source>
</evidence>
<dbReference type="RefSeq" id="WP_072876489.1">
    <property type="nucleotide sequence ID" value="NZ_FQVT01000001.1"/>
</dbReference>
<keyword evidence="6" id="KW-1133">Transmembrane helix</keyword>
<dbReference type="Gene3D" id="3.90.550.10">
    <property type="entry name" value="Spore Coat Polysaccharide Biosynthesis Protein SpsA, Chain A"/>
    <property type="match status" value="1"/>
</dbReference>
<dbReference type="OrthoDB" id="9807778at2"/>
<gene>
    <name evidence="9" type="ORF">SAMN05444483_101586</name>
</gene>
<keyword evidence="1" id="KW-1003">Cell membrane</keyword>
<dbReference type="InterPro" id="IPR050256">
    <property type="entry name" value="Glycosyltransferase_2"/>
</dbReference>
<evidence type="ECO:0000256" key="7">
    <source>
        <dbReference type="ARBA" id="ARBA00023136"/>
    </source>
</evidence>
<evidence type="ECO:0000256" key="6">
    <source>
        <dbReference type="ARBA" id="ARBA00022989"/>
    </source>
</evidence>
<evidence type="ECO:0000256" key="1">
    <source>
        <dbReference type="ARBA" id="ARBA00022475"/>
    </source>
</evidence>
<keyword evidence="7" id="KW-0472">Membrane</keyword>
<evidence type="ECO:0000259" key="8">
    <source>
        <dbReference type="Pfam" id="PF00535"/>
    </source>
</evidence>
<dbReference type="PANTHER" id="PTHR48090:SF3">
    <property type="entry name" value="UNDECAPRENYL-PHOSPHATE 4-DEOXY-4-FORMAMIDO-L-ARABINOSE TRANSFERASE"/>
    <property type="match status" value="1"/>
</dbReference>
<dbReference type="Proteomes" id="UP000183945">
    <property type="component" value="Unassembled WGS sequence"/>
</dbReference>
<evidence type="ECO:0000256" key="4">
    <source>
        <dbReference type="ARBA" id="ARBA00022692"/>
    </source>
</evidence>
<feature type="domain" description="Glycosyltransferase 2-like" evidence="8">
    <location>
        <begin position="6"/>
        <end position="149"/>
    </location>
</feature>
<name>A0A1M5CMK1_SALEC</name>
<dbReference type="Pfam" id="PF00535">
    <property type="entry name" value="Glycos_transf_2"/>
    <property type="match status" value="1"/>
</dbReference>
<dbReference type="EMBL" id="FQVT01000001">
    <property type="protein sequence ID" value="SHF55827.1"/>
    <property type="molecule type" value="Genomic_DNA"/>
</dbReference>
<organism evidence="9 10">
    <name type="scientific">Salegentibacter echinorum</name>
    <dbReference type="NCBI Taxonomy" id="1073325"/>
    <lineage>
        <taxon>Bacteria</taxon>
        <taxon>Pseudomonadati</taxon>
        <taxon>Bacteroidota</taxon>
        <taxon>Flavobacteriia</taxon>
        <taxon>Flavobacteriales</taxon>
        <taxon>Flavobacteriaceae</taxon>
        <taxon>Salegentibacter</taxon>
    </lineage>
</organism>
<dbReference type="GO" id="GO:0005886">
    <property type="term" value="C:plasma membrane"/>
    <property type="evidence" value="ECO:0007669"/>
    <property type="project" value="TreeGrafter"/>
</dbReference>
<dbReference type="GO" id="GO:0009103">
    <property type="term" value="P:lipopolysaccharide biosynthetic process"/>
    <property type="evidence" value="ECO:0007669"/>
    <property type="project" value="UniProtKB-KW"/>
</dbReference>
<reference evidence="10" key="1">
    <citation type="submission" date="2016-11" db="EMBL/GenBank/DDBJ databases">
        <authorList>
            <person name="Varghese N."/>
            <person name="Submissions S."/>
        </authorList>
    </citation>
    <scope>NUCLEOTIDE SEQUENCE [LARGE SCALE GENOMIC DNA]</scope>
    <source>
        <strain evidence="10">DSM 24579</strain>
    </source>
</reference>
<dbReference type="PANTHER" id="PTHR48090">
    <property type="entry name" value="UNDECAPRENYL-PHOSPHATE 4-DEOXY-4-FORMAMIDO-L-ARABINOSE TRANSFERASE-RELATED"/>
    <property type="match status" value="1"/>
</dbReference>
<keyword evidence="3 9" id="KW-0808">Transferase</keyword>
<evidence type="ECO:0000313" key="9">
    <source>
        <dbReference type="EMBL" id="SHF55827.1"/>
    </source>
</evidence>
<keyword evidence="4" id="KW-0812">Transmembrane</keyword>
<dbReference type="STRING" id="1073325.SAMN05444483_101586"/>
<dbReference type="InterPro" id="IPR029044">
    <property type="entry name" value="Nucleotide-diphossugar_trans"/>
</dbReference>
<evidence type="ECO:0000256" key="2">
    <source>
        <dbReference type="ARBA" id="ARBA00022676"/>
    </source>
</evidence>
<dbReference type="CDD" id="cd04179">
    <property type="entry name" value="DPM_DPG-synthase_like"/>
    <property type="match status" value="1"/>
</dbReference>
<keyword evidence="2" id="KW-0328">Glycosyltransferase</keyword>
<keyword evidence="10" id="KW-1185">Reference proteome</keyword>
<accession>A0A1M5CMK1</accession>
<sequence length="238" mass="27400">MEYKFTIIVPVYNEIESLPRLFKYLGDYLKKASKKSCVLLVDDGSSDGSANEIEKFCLDTPDFKCLIFDKNYGKGAALKAAFDHTETPLLGYLDADLQTHPEDFELLFPYIQEFGLVTGWRKNRKDTLVKRISSKTGNAVRIFFTKDNIHDTGCPLKILYTEDAKRIPLFKGLQRFLPAMILLQDKPIKEVVINHYPREAGTSKYNFKNRFLGPLVDCFAYVWIKKSYIDYNLKAKHG</sequence>
<evidence type="ECO:0000313" key="10">
    <source>
        <dbReference type="Proteomes" id="UP000183945"/>
    </source>
</evidence>
<dbReference type="InterPro" id="IPR001173">
    <property type="entry name" value="Glyco_trans_2-like"/>
</dbReference>
<proteinExistence type="predicted"/>
<dbReference type="SUPFAM" id="SSF53448">
    <property type="entry name" value="Nucleotide-diphospho-sugar transferases"/>
    <property type="match status" value="1"/>
</dbReference>
<evidence type="ECO:0000256" key="3">
    <source>
        <dbReference type="ARBA" id="ARBA00022679"/>
    </source>
</evidence>
<protein>
    <submittedName>
        <fullName evidence="9">Glycosyltransferase involved in cell wall bisynthesis</fullName>
    </submittedName>
</protein>
<dbReference type="GO" id="GO:0099621">
    <property type="term" value="F:undecaprenyl-phosphate 4-deoxy-4-formamido-L-arabinose transferase activity"/>
    <property type="evidence" value="ECO:0007669"/>
    <property type="project" value="TreeGrafter"/>
</dbReference>
<dbReference type="AlphaFoldDB" id="A0A1M5CMK1"/>